<feature type="transmembrane region" description="Helical" evidence="7">
    <location>
        <begin position="47"/>
        <end position="65"/>
    </location>
</feature>
<feature type="transmembrane region" description="Helical" evidence="7">
    <location>
        <begin position="85"/>
        <end position="104"/>
    </location>
</feature>
<reference evidence="9" key="1">
    <citation type="submission" date="2016-10" db="EMBL/GenBank/DDBJ databases">
        <authorList>
            <person name="Varghese N."/>
            <person name="Submissions S."/>
        </authorList>
    </citation>
    <scope>NUCLEOTIDE SEQUENCE [LARGE SCALE GENOMIC DNA]</scope>
    <source>
        <strain evidence="9">DSM 22127</strain>
    </source>
</reference>
<dbReference type="GO" id="GO:0005886">
    <property type="term" value="C:plasma membrane"/>
    <property type="evidence" value="ECO:0007669"/>
    <property type="project" value="InterPro"/>
</dbReference>
<evidence type="ECO:0000256" key="6">
    <source>
        <dbReference type="ARBA" id="ARBA00023136"/>
    </source>
</evidence>
<evidence type="ECO:0000256" key="1">
    <source>
        <dbReference type="ARBA" id="ARBA00007150"/>
    </source>
</evidence>
<accession>A0A1H1YHZ9</accession>
<evidence type="ECO:0000256" key="7">
    <source>
        <dbReference type="SAM" id="Phobius"/>
    </source>
</evidence>
<dbReference type="STRING" id="642780.SAMN04488570_3854"/>
<dbReference type="OrthoDB" id="871140at2"/>
<dbReference type="GO" id="GO:0008961">
    <property type="term" value="F:phosphatidylglycerol-prolipoprotein diacylglyceryl transferase activity"/>
    <property type="evidence" value="ECO:0007669"/>
    <property type="project" value="InterPro"/>
</dbReference>
<dbReference type="PANTHER" id="PTHR30589:SF0">
    <property type="entry name" value="PHOSPHATIDYLGLYCEROL--PROLIPOPROTEIN DIACYLGLYCERYL TRANSFERASE"/>
    <property type="match status" value="1"/>
</dbReference>
<keyword evidence="3 8" id="KW-0808">Transferase</keyword>
<dbReference type="PANTHER" id="PTHR30589">
    <property type="entry name" value="PROLIPOPROTEIN DIACYLGLYCERYL TRANSFERASE"/>
    <property type="match status" value="1"/>
</dbReference>
<comment type="similarity">
    <text evidence="1">Belongs to the Lgt family.</text>
</comment>
<evidence type="ECO:0000256" key="4">
    <source>
        <dbReference type="ARBA" id="ARBA00022692"/>
    </source>
</evidence>
<keyword evidence="4 7" id="KW-0812">Transmembrane</keyword>
<keyword evidence="6 7" id="KW-0472">Membrane</keyword>
<feature type="transmembrane region" description="Helical" evidence="7">
    <location>
        <begin position="15"/>
        <end position="35"/>
    </location>
</feature>
<dbReference type="Proteomes" id="UP000198859">
    <property type="component" value="Chromosome I"/>
</dbReference>
<organism evidence="8 9">
    <name type="scientific">Nocardioides scoriae</name>
    <dbReference type="NCBI Taxonomy" id="642780"/>
    <lineage>
        <taxon>Bacteria</taxon>
        <taxon>Bacillati</taxon>
        <taxon>Actinomycetota</taxon>
        <taxon>Actinomycetes</taxon>
        <taxon>Propionibacteriales</taxon>
        <taxon>Nocardioidaceae</taxon>
        <taxon>Nocardioides</taxon>
    </lineage>
</organism>
<dbReference type="Pfam" id="PF01790">
    <property type="entry name" value="LGT"/>
    <property type="match status" value="1"/>
</dbReference>
<evidence type="ECO:0000256" key="5">
    <source>
        <dbReference type="ARBA" id="ARBA00022989"/>
    </source>
</evidence>
<evidence type="ECO:0000313" key="9">
    <source>
        <dbReference type="Proteomes" id="UP000198859"/>
    </source>
</evidence>
<keyword evidence="2" id="KW-1003">Cell membrane</keyword>
<dbReference type="GO" id="GO:0042158">
    <property type="term" value="P:lipoprotein biosynthetic process"/>
    <property type="evidence" value="ECO:0007669"/>
    <property type="project" value="InterPro"/>
</dbReference>
<dbReference type="EMBL" id="LT629757">
    <property type="protein sequence ID" value="SDT20991.1"/>
    <property type="molecule type" value="Genomic_DNA"/>
</dbReference>
<proteinExistence type="inferred from homology"/>
<keyword evidence="5 7" id="KW-1133">Transmembrane helix</keyword>
<evidence type="ECO:0000256" key="3">
    <source>
        <dbReference type="ARBA" id="ARBA00022679"/>
    </source>
</evidence>
<keyword evidence="8" id="KW-0449">Lipoprotein</keyword>
<name>A0A1H1YHZ9_9ACTN</name>
<keyword evidence="9" id="KW-1185">Reference proteome</keyword>
<dbReference type="InterPro" id="IPR001640">
    <property type="entry name" value="Lgt"/>
</dbReference>
<evidence type="ECO:0000313" key="8">
    <source>
        <dbReference type="EMBL" id="SDT20991.1"/>
    </source>
</evidence>
<gene>
    <name evidence="8" type="ORF">SAMN04488570_3854</name>
</gene>
<protein>
    <submittedName>
        <fullName evidence="8">Prolipoprotein diacylglyceryltransferase</fullName>
    </submittedName>
</protein>
<dbReference type="RefSeq" id="WP_091733145.1">
    <property type="nucleotide sequence ID" value="NZ_LT629757.1"/>
</dbReference>
<sequence length="244" mass="26428">MYPTLGDLLGVRLPVGTHATFVALGVLAAVVVFVVEARRRGHTDDRLLVVVTGALVGGALLMRLGTWLQHADLRANASLAEQWAYGNRSVLGGLVGAWLGVHVAKRLCGYRLRTGDLFAPAVALGMAVGRVGCLLSEPRPGGGTNWSFVPEIGFHAATFAVIWWGLRHRPLPPGELFVWWVAAYGVFRLGIEFVRGNEVVWAGLTRPQLFLAVTVPLVLLRIAVRLRSGAYRPRPSATEELVAR</sequence>
<evidence type="ECO:0000256" key="2">
    <source>
        <dbReference type="ARBA" id="ARBA00022475"/>
    </source>
</evidence>
<dbReference type="AlphaFoldDB" id="A0A1H1YHZ9"/>